<reference evidence="24" key="1">
    <citation type="submission" date="2019-02" db="EMBL/GenBank/DDBJ databases">
        <authorList>
            <person name="Li S.-H."/>
        </authorList>
    </citation>
    <scope>NUCLEOTIDE SEQUENCE</scope>
    <source>
        <strain evidence="24">IMCC8485</strain>
    </source>
</reference>
<dbReference type="InterPro" id="IPR001505">
    <property type="entry name" value="Copper_CuA"/>
</dbReference>
<gene>
    <name evidence="24" type="primary">coxB</name>
    <name evidence="24" type="ORF">EYC87_08940</name>
</gene>
<dbReference type="Pfam" id="PF02790">
    <property type="entry name" value="COX2_TM"/>
    <property type="match status" value="1"/>
</dbReference>
<protein>
    <recommendedName>
        <fullName evidence="18">Cytochrome c oxidase subunit 2</fullName>
        <ecNumber evidence="18">7.1.1.9</ecNumber>
    </recommendedName>
</protein>
<evidence type="ECO:0000256" key="11">
    <source>
        <dbReference type="ARBA" id="ARBA00023004"/>
    </source>
</evidence>
<dbReference type="Proteomes" id="UP001143307">
    <property type="component" value="Unassembled WGS sequence"/>
</dbReference>
<keyword evidence="13 19" id="KW-0472">Membrane</keyword>
<dbReference type="NCBIfam" id="TIGR02866">
    <property type="entry name" value="CoxB"/>
    <property type="match status" value="1"/>
</dbReference>
<dbReference type="InterPro" id="IPR014222">
    <property type="entry name" value="Cyt_c_oxidase_su2"/>
</dbReference>
<dbReference type="PANTHER" id="PTHR22888">
    <property type="entry name" value="CYTOCHROME C OXIDASE, SUBUNIT II"/>
    <property type="match status" value="1"/>
</dbReference>
<dbReference type="EC" id="7.1.1.9" evidence="18"/>
<keyword evidence="25" id="KW-1185">Reference proteome</keyword>
<dbReference type="InterPro" id="IPR008972">
    <property type="entry name" value="Cupredoxin"/>
</dbReference>
<dbReference type="SUPFAM" id="SSF49503">
    <property type="entry name" value="Cupredoxins"/>
    <property type="match status" value="1"/>
</dbReference>
<evidence type="ECO:0000256" key="5">
    <source>
        <dbReference type="ARBA" id="ARBA00022660"/>
    </source>
</evidence>
<dbReference type="InterPro" id="IPR002429">
    <property type="entry name" value="CcO_II-like_C"/>
</dbReference>
<evidence type="ECO:0000313" key="25">
    <source>
        <dbReference type="Proteomes" id="UP001143307"/>
    </source>
</evidence>
<keyword evidence="11 16" id="KW-0408">Iron</keyword>
<evidence type="ECO:0000256" key="19">
    <source>
        <dbReference type="SAM" id="Phobius"/>
    </source>
</evidence>
<evidence type="ECO:0000256" key="2">
    <source>
        <dbReference type="ARBA" id="ARBA00007866"/>
    </source>
</evidence>
<feature type="signal peptide" evidence="20">
    <location>
        <begin position="1"/>
        <end position="26"/>
    </location>
</feature>
<feature type="domain" description="Cytochrome c" evidence="23">
    <location>
        <begin position="284"/>
        <end position="362"/>
    </location>
</feature>
<dbReference type="PROSITE" id="PS50857">
    <property type="entry name" value="COX2_CUA"/>
    <property type="match status" value="1"/>
</dbReference>
<dbReference type="Pfam" id="PF00116">
    <property type="entry name" value="COX2"/>
    <property type="match status" value="1"/>
</dbReference>
<evidence type="ECO:0000256" key="15">
    <source>
        <dbReference type="ARBA" id="ARBA00047816"/>
    </source>
</evidence>
<evidence type="ECO:0000256" key="8">
    <source>
        <dbReference type="ARBA" id="ARBA00022967"/>
    </source>
</evidence>
<comment type="similarity">
    <text evidence="2 17">Belongs to the cytochrome c oxidase subunit 2 family.</text>
</comment>
<evidence type="ECO:0000259" key="21">
    <source>
        <dbReference type="PROSITE" id="PS50857"/>
    </source>
</evidence>
<keyword evidence="12 18" id="KW-0186">Copper</keyword>
<keyword evidence="20" id="KW-0732">Signal</keyword>
<evidence type="ECO:0000256" key="16">
    <source>
        <dbReference type="PROSITE-ProRule" id="PRU00433"/>
    </source>
</evidence>
<evidence type="ECO:0000256" key="13">
    <source>
        <dbReference type="ARBA" id="ARBA00023136"/>
    </source>
</evidence>
<comment type="cofactor">
    <cofactor evidence="18">
        <name>Cu cation</name>
        <dbReference type="ChEBI" id="CHEBI:23378"/>
    </cofactor>
    <text evidence="18">Binds a copper A center.</text>
</comment>
<keyword evidence="4 16" id="KW-0349">Heme</keyword>
<comment type="caution">
    <text evidence="24">The sequence shown here is derived from an EMBL/GenBank/DDBJ whole genome shotgun (WGS) entry which is preliminary data.</text>
</comment>
<name>A0ABT3SVQ4_9GAMM</name>
<dbReference type="SUPFAM" id="SSF81464">
    <property type="entry name" value="Cytochrome c oxidase subunit II-like, transmembrane region"/>
    <property type="match status" value="1"/>
</dbReference>
<dbReference type="PROSITE" id="PS51007">
    <property type="entry name" value="CYTC"/>
    <property type="match status" value="1"/>
</dbReference>
<keyword evidence="7 16" id="KW-0479">Metal-binding</keyword>
<dbReference type="InterPro" id="IPR045187">
    <property type="entry name" value="CcO_II"/>
</dbReference>
<dbReference type="RefSeq" id="WP_040542582.1">
    <property type="nucleotide sequence ID" value="NZ_SHNP01000003.1"/>
</dbReference>
<keyword evidence="5 17" id="KW-0679">Respiratory chain</keyword>
<evidence type="ECO:0000259" key="22">
    <source>
        <dbReference type="PROSITE" id="PS50999"/>
    </source>
</evidence>
<comment type="function">
    <text evidence="14 18">Subunits I and II form the functional core of the enzyme complex. Electrons originating in cytochrome c are transferred via heme a and Cu(A) to the binuclear center formed by heme a3 and Cu(B).</text>
</comment>
<dbReference type="Gene3D" id="2.60.40.420">
    <property type="entry name" value="Cupredoxins - blue copper proteins"/>
    <property type="match status" value="1"/>
</dbReference>
<keyword evidence="6 17" id="KW-0812">Transmembrane</keyword>
<evidence type="ECO:0000256" key="20">
    <source>
        <dbReference type="SAM" id="SignalP"/>
    </source>
</evidence>
<dbReference type="Pfam" id="PF13442">
    <property type="entry name" value="Cytochrome_CBB3"/>
    <property type="match status" value="1"/>
</dbReference>
<dbReference type="PROSITE" id="PS00078">
    <property type="entry name" value="COX2"/>
    <property type="match status" value="1"/>
</dbReference>
<evidence type="ECO:0000256" key="4">
    <source>
        <dbReference type="ARBA" id="ARBA00022617"/>
    </source>
</evidence>
<evidence type="ECO:0000256" key="9">
    <source>
        <dbReference type="ARBA" id="ARBA00022982"/>
    </source>
</evidence>
<proteinExistence type="inferred from homology"/>
<feature type="chain" id="PRO_5045642738" description="Cytochrome c oxidase subunit 2" evidence="20">
    <location>
        <begin position="27"/>
        <end position="381"/>
    </location>
</feature>
<dbReference type="InterPro" id="IPR011759">
    <property type="entry name" value="Cyt_c_oxidase_su2_TM_dom"/>
</dbReference>
<keyword evidence="9 17" id="KW-0249">Electron transport</keyword>
<dbReference type="SUPFAM" id="SSF46626">
    <property type="entry name" value="Cytochrome c"/>
    <property type="match status" value="1"/>
</dbReference>
<evidence type="ECO:0000259" key="23">
    <source>
        <dbReference type="PROSITE" id="PS51007"/>
    </source>
</evidence>
<evidence type="ECO:0000256" key="3">
    <source>
        <dbReference type="ARBA" id="ARBA00022448"/>
    </source>
</evidence>
<feature type="transmembrane region" description="Helical" evidence="19">
    <location>
        <begin position="95"/>
        <end position="117"/>
    </location>
</feature>
<feature type="domain" description="Cytochrome oxidase subunit II copper A binding" evidence="21">
    <location>
        <begin position="124"/>
        <end position="264"/>
    </location>
</feature>
<evidence type="ECO:0000256" key="14">
    <source>
        <dbReference type="ARBA" id="ARBA00024688"/>
    </source>
</evidence>
<dbReference type="EMBL" id="SHNP01000003">
    <property type="protein sequence ID" value="MCX2973700.1"/>
    <property type="molecule type" value="Genomic_DNA"/>
</dbReference>
<dbReference type="Gene3D" id="1.10.760.10">
    <property type="entry name" value="Cytochrome c-like domain"/>
    <property type="match status" value="1"/>
</dbReference>
<evidence type="ECO:0000256" key="18">
    <source>
        <dbReference type="RuleBase" id="RU004024"/>
    </source>
</evidence>
<evidence type="ECO:0000313" key="24">
    <source>
        <dbReference type="EMBL" id="MCX2973700.1"/>
    </source>
</evidence>
<feature type="domain" description="Cytochrome oxidase subunit II transmembrane region profile" evidence="22">
    <location>
        <begin position="25"/>
        <end position="123"/>
    </location>
</feature>
<dbReference type="InterPro" id="IPR009056">
    <property type="entry name" value="Cyt_c-like_dom"/>
</dbReference>
<dbReference type="PRINTS" id="PR01166">
    <property type="entry name" value="CYCOXIDASEII"/>
</dbReference>
<evidence type="ECO:0000256" key="17">
    <source>
        <dbReference type="RuleBase" id="RU000456"/>
    </source>
</evidence>
<evidence type="ECO:0000256" key="1">
    <source>
        <dbReference type="ARBA" id="ARBA00004141"/>
    </source>
</evidence>
<dbReference type="PROSITE" id="PS50999">
    <property type="entry name" value="COX2_TM"/>
    <property type="match status" value="1"/>
</dbReference>
<evidence type="ECO:0000256" key="6">
    <source>
        <dbReference type="ARBA" id="ARBA00022692"/>
    </source>
</evidence>
<keyword evidence="10 19" id="KW-1133">Transmembrane helix</keyword>
<dbReference type="PANTHER" id="PTHR22888:SF9">
    <property type="entry name" value="CYTOCHROME C OXIDASE SUBUNIT 2"/>
    <property type="match status" value="1"/>
</dbReference>
<organism evidence="24 25">
    <name type="scientific">Candidatus Seongchinamella marina</name>
    <dbReference type="NCBI Taxonomy" id="2518990"/>
    <lineage>
        <taxon>Bacteria</taxon>
        <taxon>Pseudomonadati</taxon>
        <taxon>Pseudomonadota</taxon>
        <taxon>Gammaproteobacteria</taxon>
        <taxon>Cellvibrionales</taxon>
        <taxon>Halieaceae</taxon>
        <taxon>Seongchinamella</taxon>
    </lineage>
</organism>
<evidence type="ECO:0000256" key="12">
    <source>
        <dbReference type="ARBA" id="ARBA00023008"/>
    </source>
</evidence>
<keyword evidence="8" id="KW-1278">Translocase</keyword>
<sequence>MCFEAKRLFRLALGPVLMLLSAATMAAGGEVSSFNMSPGVTAVGKEIYSLHMIIFWICTIIGVGVFGVMFYSIYAHRKSKGAVAATFHESTKVEIAWTIIPFFILIGMAFPATTTLLKIYDNDEADMDVVVTGFQWKWKYEYLNEEGENVSFFSNLRTAQDEIYNTTEKGEHYLLEVDEPLVLPVDTKVRFLVTGNDVIHSWWVPELAVKKDAVPGFINEAWTRTTVEGIYRGQCAELCGKEHGFMPIVVNVVSKEEYAQWLAEKQGEAAQIKDLMAQTFSMDELMERGKATYERSCLACHGASGEGGVGTAIAGSAVATGELAGHLNIGINGVPGTAMQAFGSQLNDVDMAAVITYQRNAFGNNMGDMVQPIDVFNHKKG</sequence>
<feature type="transmembrane region" description="Helical" evidence="19">
    <location>
        <begin position="50"/>
        <end position="74"/>
    </location>
</feature>
<comment type="catalytic activity">
    <reaction evidence="15 18">
        <text>4 Fe(II)-[cytochrome c] + O2 + 8 H(+)(in) = 4 Fe(III)-[cytochrome c] + 2 H2O + 4 H(+)(out)</text>
        <dbReference type="Rhea" id="RHEA:11436"/>
        <dbReference type="Rhea" id="RHEA-COMP:10350"/>
        <dbReference type="Rhea" id="RHEA-COMP:14399"/>
        <dbReference type="ChEBI" id="CHEBI:15377"/>
        <dbReference type="ChEBI" id="CHEBI:15378"/>
        <dbReference type="ChEBI" id="CHEBI:15379"/>
        <dbReference type="ChEBI" id="CHEBI:29033"/>
        <dbReference type="ChEBI" id="CHEBI:29034"/>
        <dbReference type="EC" id="7.1.1.9"/>
    </reaction>
</comment>
<keyword evidence="3 17" id="KW-0813">Transport</keyword>
<dbReference type="Gene3D" id="1.10.287.90">
    <property type="match status" value="1"/>
</dbReference>
<dbReference type="InterPro" id="IPR036257">
    <property type="entry name" value="Cyt_c_oxidase_su2_TM_sf"/>
</dbReference>
<evidence type="ECO:0000256" key="7">
    <source>
        <dbReference type="ARBA" id="ARBA00022723"/>
    </source>
</evidence>
<evidence type="ECO:0000256" key="10">
    <source>
        <dbReference type="ARBA" id="ARBA00022989"/>
    </source>
</evidence>
<comment type="subcellular location">
    <subcellularLocation>
        <location evidence="17">Cell membrane</location>
        <topology evidence="17">Multi-pass membrane protein</topology>
    </subcellularLocation>
    <subcellularLocation>
        <location evidence="1">Membrane</location>
        <topology evidence="1">Multi-pass membrane protein</topology>
    </subcellularLocation>
</comment>
<dbReference type="InterPro" id="IPR036909">
    <property type="entry name" value="Cyt_c-like_dom_sf"/>
</dbReference>
<accession>A0ABT3SVQ4</accession>